<organism evidence="2">
    <name type="scientific">Drosophila melanogaster</name>
    <name type="common">Fruit fly</name>
    <dbReference type="NCBI Taxonomy" id="7227"/>
    <lineage>
        <taxon>Eukaryota</taxon>
        <taxon>Metazoa</taxon>
        <taxon>Ecdysozoa</taxon>
        <taxon>Arthropoda</taxon>
        <taxon>Hexapoda</taxon>
        <taxon>Insecta</taxon>
        <taxon>Pterygota</taxon>
        <taxon>Neoptera</taxon>
        <taxon>Endopterygota</taxon>
        <taxon>Diptera</taxon>
        <taxon>Brachycera</taxon>
        <taxon>Muscomorpha</taxon>
        <taxon>Ephydroidea</taxon>
        <taxon>Drosophilidae</taxon>
        <taxon>Drosophila</taxon>
        <taxon>Sophophora</taxon>
    </lineage>
</organism>
<proteinExistence type="predicted"/>
<feature type="region of interest" description="Disordered" evidence="1">
    <location>
        <begin position="93"/>
        <end position="120"/>
    </location>
</feature>
<gene>
    <name evidence="2" type="ORF">HDC09489</name>
</gene>
<reference evidence="2" key="1">
    <citation type="journal article" date="2003" name="Genome Biol.">
        <title>An integrated gene annotation and transcriptional profiling approach towards the full gene content of the Drosophila genome.</title>
        <authorList>
            <person name="Hild M."/>
            <person name="Beckmann B."/>
            <person name="Haas S.A."/>
            <person name="Koch B."/>
            <person name="Solovyev V."/>
            <person name="Busold C."/>
            <person name="Fellenberg K."/>
            <person name="Boutros M."/>
            <person name="Vingron M."/>
            <person name="Sauer F."/>
            <person name="Hoheisel J.D."/>
            <person name="Paro R."/>
        </authorList>
    </citation>
    <scope>NUCLEOTIDE SEQUENCE</scope>
</reference>
<dbReference type="AlphaFoldDB" id="Q6ILG0"/>
<accession>Q6ILG0</accession>
<sequence>MADRQSEWVLEGGTGSRLITRRPIVVTPAVHIYSARLSVNISLRPLLAVRQAQIASFSRSPRAPFSKQRFLGVCCGFGWQILLACPGGSTRKEQGSRIPVARRSARPEPKRIWTGGEAGNQPRHSNIIRTTIATTTTIVSPPQGSTFDHFARKLNLNWKFLTPACDNLKSIHKNLHETGTVQKTATENETLTKGIA</sequence>
<evidence type="ECO:0000256" key="1">
    <source>
        <dbReference type="SAM" id="MobiDB-lite"/>
    </source>
</evidence>
<protein>
    <submittedName>
        <fullName evidence="2">HDC09489</fullName>
    </submittedName>
</protein>
<evidence type="ECO:0000313" key="2">
    <source>
        <dbReference type="EMBL" id="DAA02901.1"/>
    </source>
</evidence>
<dbReference type="EMBL" id="BK002056">
    <property type="protein sequence ID" value="DAA02901.1"/>
    <property type="molecule type" value="Genomic_DNA"/>
</dbReference>
<name>Q6ILG0_DROME</name>